<reference evidence="8" key="1">
    <citation type="journal article" date="2014" name="Int. J. Syst. Evol. Microbiol.">
        <title>Complete genome sequence of Corynebacterium casei LMG S-19264T (=DSM 44701T), isolated from a smear-ripened cheese.</title>
        <authorList>
            <consortium name="US DOE Joint Genome Institute (JGI-PGF)"/>
            <person name="Walter F."/>
            <person name="Albersmeier A."/>
            <person name="Kalinowski J."/>
            <person name="Ruckert C."/>
        </authorList>
    </citation>
    <scope>NUCLEOTIDE SEQUENCE</scope>
    <source>
        <strain evidence="8">KCTC 12368</strain>
    </source>
</reference>
<evidence type="ECO:0000259" key="6">
    <source>
        <dbReference type="Pfam" id="PF07980"/>
    </source>
</evidence>
<keyword evidence="4" id="KW-0472">Membrane</keyword>
<feature type="domain" description="RagB/SusD" evidence="6">
    <location>
        <begin position="273"/>
        <end position="510"/>
    </location>
</feature>
<dbReference type="Proteomes" id="UP000619457">
    <property type="component" value="Unassembled WGS sequence"/>
</dbReference>
<comment type="caution">
    <text evidence="8">The sequence shown here is derived from an EMBL/GenBank/DDBJ whole genome shotgun (WGS) entry which is preliminary data.</text>
</comment>
<dbReference type="InterPro" id="IPR033985">
    <property type="entry name" value="SusD-like_N"/>
</dbReference>
<dbReference type="PROSITE" id="PS51257">
    <property type="entry name" value="PROKAR_LIPOPROTEIN"/>
    <property type="match status" value="1"/>
</dbReference>
<dbReference type="InterPro" id="IPR012944">
    <property type="entry name" value="SusD_RagB_dom"/>
</dbReference>
<dbReference type="CDD" id="cd08977">
    <property type="entry name" value="SusD"/>
    <property type="match status" value="1"/>
</dbReference>
<dbReference type="EMBL" id="BMWX01000002">
    <property type="protein sequence ID" value="GGZ22992.1"/>
    <property type="molecule type" value="Genomic_DNA"/>
</dbReference>
<comment type="similarity">
    <text evidence="2">Belongs to the SusD family.</text>
</comment>
<evidence type="ECO:0000313" key="9">
    <source>
        <dbReference type="Proteomes" id="UP000619457"/>
    </source>
</evidence>
<dbReference type="Pfam" id="PF07980">
    <property type="entry name" value="SusD_RagB"/>
    <property type="match status" value="1"/>
</dbReference>
<dbReference type="RefSeq" id="WP_018471952.1">
    <property type="nucleotide sequence ID" value="NZ_BMWX01000002.1"/>
</dbReference>
<accession>A0A918UNK8</accession>
<keyword evidence="5" id="KW-0998">Cell outer membrane</keyword>
<dbReference type="SUPFAM" id="SSF48452">
    <property type="entry name" value="TPR-like"/>
    <property type="match status" value="1"/>
</dbReference>
<evidence type="ECO:0000313" key="8">
    <source>
        <dbReference type="EMBL" id="GGZ22992.1"/>
    </source>
</evidence>
<dbReference type="Pfam" id="PF14322">
    <property type="entry name" value="SusD-like_3"/>
    <property type="match status" value="1"/>
</dbReference>
<evidence type="ECO:0000256" key="4">
    <source>
        <dbReference type="ARBA" id="ARBA00023136"/>
    </source>
</evidence>
<dbReference type="AlphaFoldDB" id="A0A918UNK8"/>
<keyword evidence="9" id="KW-1185">Reference proteome</keyword>
<dbReference type="Gene3D" id="1.25.40.390">
    <property type="match status" value="1"/>
</dbReference>
<protein>
    <submittedName>
        <fullName evidence="8">Membrane protein</fullName>
    </submittedName>
</protein>
<sequence length="510" mass="57063">MNRYIKIQAVMLIALLGFGFQSCEDFLEKNPLSAVSSETFWRNDEDAKNALAGVYQTLVTGNYTIGFGGLRTQIDGLSDDGYGNASWPGSFNIPQSGDITPTTGGVVRDYYSIPYKGIAICNYYLNNIDRVPEIDVTLKEKYVAEVRFIRAWHYATLLQMFGGVVLVPEEVTLSDAYLPRSSREETMNYIISDLDKAIENLPNESYAGRAVRGSAQGLKMRVLLYEQQWEAAAAIGQQIISEGTFSIASDWAGIFDGTSQEGNSEIMFSIAFEAPNMRHEYDRMYGDWGSCAPLWDLVNEFECVDGQDIESSPLYDPAKPFINRDPRMELTVIHVGENRPYYNVPLEAGEKPTNFLWQKGLFLDQTPPSSASNNDQDMVLIRYADILLMYAEALNEASGPSAEGLAAVNEVRARPGINMPAVAGVSSQEEMRKVIAHERRVELAGEGLRFFDIKRWNVAHILIPQEIIPGSITELTPNGVHRVFNQKQYLWPIPQTEIDQNPLLDQNPGY</sequence>
<evidence type="ECO:0000256" key="3">
    <source>
        <dbReference type="ARBA" id="ARBA00022729"/>
    </source>
</evidence>
<dbReference type="InterPro" id="IPR011990">
    <property type="entry name" value="TPR-like_helical_dom_sf"/>
</dbReference>
<feature type="domain" description="SusD-like N-terminal" evidence="7">
    <location>
        <begin position="25"/>
        <end position="207"/>
    </location>
</feature>
<gene>
    <name evidence="8" type="ORF">GCM10007049_14810</name>
</gene>
<evidence type="ECO:0000256" key="5">
    <source>
        <dbReference type="ARBA" id="ARBA00023237"/>
    </source>
</evidence>
<evidence type="ECO:0000256" key="2">
    <source>
        <dbReference type="ARBA" id="ARBA00006275"/>
    </source>
</evidence>
<name>A0A918UNK8_9BACT</name>
<proteinExistence type="inferred from homology"/>
<organism evidence="8 9">
    <name type="scientific">Echinicola pacifica</name>
    <dbReference type="NCBI Taxonomy" id="346377"/>
    <lineage>
        <taxon>Bacteria</taxon>
        <taxon>Pseudomonadati</taxon>
        <taxon>Bacteroidota</taxon>
        <taxon>Cytophagia</taxon>
        <taxon>Cytophagales</taxon>
        <taxon>Cyclobacteriaceae</taxon>
        <taxon>Echinicola</taxon>
    </lineage>
</organism>
<dbReference type="GO" id="GO:0009279">
    <property type="term" value="C:cell outer membrane"/>
    <property type="evidence" value="ECO:0007669"/>
    <property type="project" value="UniProtKB-SubCell"/>
</dbReference>
<evidence type="ECO:0000259" key="7">
    <source>
        <dbReference type="Pfam" id="PF14322"/>
    </source>
</evidence>
<evidence type="ECO:0000256" key="1">
    <source>
        <dbReference type="ARBA" id="ARBA00004442"/>
    </source>
</evidence>
<comment type="subcellular location">
    <subcellularLocation>
        <location evidence="1">Cell outer membrane</location>
    </subcellularLocation>
</comment>
<keyword evidence="3" id="KW-0732">Signal</keyword>
<reference evidence="8" key="2">
    <citation type="submission" date="2020-09" db="EMBL/GenBank/DDBJ databases">
        <authorList>
            <person name="Sun Q."/>
            <person name="Kim S."/>
        </authorList>
    </citation>
    <scope>NUCLEOTIDE SEQUENCE</scope>
    <source>
        <strain evidence="8">KCTC 12368</strain>
    </source>
</reference>